<organism evidence="4 5">
    <name type="scientific">Tianweitania populi</name>
    <dbReference type="NCBI Taxonomy" id="1607949"/>
    <lineage>
        <taxon>Bacteria</taxon>
        <taxon>Pseudomonadati</taxon>
        <taxon>Pseudomonadota</taxon>
        <taxon>Alphaproteobacteria</taxon>
        <taxon>Hyphomicrobiales</taxon>
        <taxon>Phyllobacteriaceae</taxon>
        <taxon>Tianweitania</taxon>
    </lineage>
</organism>
<dbReference type="InterPro" id="IPR003723">
    <property type="entry name" value="Precorrin-6x_reduct"/>
</dbReference>
<evidence type="ECO:0000313" key="4">
    <source>
        <dbReference type="EMBL" id="GHD08609.1"/>
    </source>
</evidence>
<protein>
    <submittedName>
        <fullName evidence="4">Precorrin-6A reductase</fullName>
    </submittedName>
</protein>
<keyword evidence="3" id="KW-0560">Oxidoreductase</keyword>
<dbReference type="PROSITE" id="PS51014">
    <property type="entry name" value="COBK_CBIJ"/>
    <property type="match status" value="1"/>
</dbReference>
<comment type="pathway">
    <text evidence="1">Cofactor biosynthesis; adenosylcobalamin biosynthesis.</text>
</comment>
<keyword evidence="5" id="KW-1185">Reference proteome</keyword>
<dbReference type="EMBL" id="BMZQ01000001">
    <property type="protein sequence ID" value="GHD08609.1"/>
    <property type="molecule type" value="Genomic_DNA"/>
</dbReference>
<dbReference type="PANTHER" id="PTHR36925:SF1">
    <property type="entry name" value="COBALT-PRECORRIN-6A REDUCTASE"/>
    <property type="match status" value="1"/>
</dbReference>
<gene>
    <name evidence="4" type="primary">cobK</name>
    <name evidence="4" type="ORF">GCM10016234_08310</name>
</gene>
<evidence type="ECO:0000256" key="1">
    <source>
        <dbReference type="ARBA" id="ARBA00004953"/>
    </source>
</evidence>
<sequence>MGKPHLLILGGTGDARQLAERLSARDDLRITLSLAGRTKMPLPQAVRTRVGGFGGVDGLAEYVRADHVDLLVDATHPFAARISANVFVVAQATDTPLIVLDRPAWEKAESYQWIEVDDVAAAAMALGDEPRTVFLTIGRQELAPFADHPQHRYVVRSVDPAAVTLPNSTVILDRGPFDAEAEEALMRKHGVEIVVSKNSGGNATYGKILAARRLHLPVIMVKRPRPSGAQTVGSIAAVEDWIDAHVAAFTERGA</sequence>
<dbReference type="GO" id="GO:0016994">
    <property type="term" value="F:precorrin-6A reductase activity"/>
    <property type="evidence" value="ECO:0007669"/>
    <property type="project" value="InterPro"/>
</dbReference>
<dbReference type="GO" id="GO:0009236">
    <property type="term" value="P:cobalamin biosynthetic process"/>
    <property type="evidence" value="ECO:0007669"/>
    <property type="project" value="UniProtKB-UniPathway"/>
</dbReference>
<accession>A0A8J3DTG5</accession>
<dbReference type="PANTHER" id="PTHR36925">
    <property type="entry name" value="COBALT-PRECORRIN-6A REDUCTASE"/>
    <property type="match status" value="1"/>
</dbReference>
<dbReference type="Proteomes" id="UP000630142">
    <property type="component" value="Unassembled WGS sequence"/>
</dbReference>
<dbReference type="NCBIfam" id="TIGR00715">
    <property type="entry name" value="precor6x_red"/>
    <property type="match status" value="1"/>
</dbReference>
<dbReference type="Pfam" id="PF02571">
    <property type="entry name" value="CbiJ"/>
    <property type="match status" value="1"/>
</dbReference>
<reference evidence="4" key="1">
    <citation type="journal article" date="2014" name="Int. J. Syst. Evol. Microbiol.">
        <title>Complete genome sequence of Corynebacterium casei LMG S-19264T (=DSM 44701T), isolated from a smear-ripened cheese.</title>
        <authorList>
            <consortium name="US DOE Joint Genome Institute (JGI-PGF)"/>
            <person name="Walter F."/>
            <person name="Albersmeier A."/>
            <person name="Kalinowski J."/>
            <person name="Ruckert C."/>
        </authorList>
    </citation>
    <scope>NUCLEOTIDE SEQUENCE</scope>
    <source>
        <strain evidence="4">KCTC 42249</strain>
    </source>
</reference>
<evidence type="ECO:0000313" key="5">
    <source>
        <dbReference type="Proteomes" id="UP000630142"/>
    </source>
</evidence>
<dbReference type="AlphaFoldDB" id="A0A8J3DTG5"/>
<dbReference type="RefSeq" id="WP_189501871.1">
    <property type="nucleotide sequence ID" value="NZ_BMZQ01000001.1"/>
</dbReference>
<comment type="caution">
    <text evidence="4">The sequence shown here is derived from an EMBL/GenBank/DDBJ whole genome shotgun (WGS) entry which is preliminary data.</text>
</comment>
<proteinExistence type="predicted"/>
<dbReference type="UniPathway" id="UPA00148"/>
<dbReference type="NCBIfam" id="NF005968">
    <property type="entry name" value="PRK08057.1-2"/>
    <property type="match status" value="1"/>
</dbReference>
<name>A0A8J3DTG5_9HYPH</name>
<evidence type="ECO:0000256" key="3">
    <source>
        <dbReference type="ARBA" id="ARBA00023002"/>
    </source>
</evidence>
<keyword evidence="2" id="KW-0169">Cobalamin biosynthesis</keyword>
<reference evidence="4" key="2">
    <citation type="submission" date="2020-09" db="EMBL/GenBank/DDBJ databases">
        <authorList>
            <person name="Sun Q."/>
            <person name="Kim S."/>
        </authorList>
    </citation>
    <scope>NUCLEOTIDE SEQUENCE</scope>
    <source>
        <strain evidence="4">KCTC 42249</strain>
    </source>
</reference>
<evidence type="ECO:0000256" key="2">
    <source>
        <dbReference type="ARBA" id="ARBA00022573"/>
    </source>
</evidence>